<evidence type="ECO:0000256" key="10">
    <source>
        <dbReference type="RuleBase" id="RU004516"/>
    </source>
</evidence>
<comment type="similarity">
    <text evidence="2 9">Belongs to the class-IV pyridoxal-phosphate-dependent aminotransferase family.</text>
</comment>
<dbReference type="GO" id="GO:0052655">
    <property type="term" value="F:L-valine-2-oxoglutarate transaminase activity"/>
    <property type="evidence" value="ECO:0007669"/>
    <property type="project" value="RHEA"/>
</dbReference>
<dbReference type="Proteomes" id="UP000053411">
    <property type="component" value="Unassembled WGS sequence"/>
</dbReference>
<evidence type="ECO:0000256" key="5">
    <source>
        <dbReference type="ARBA" id="ARBA00022679"/>
    </source>
</evidence>
<dbReference type="STRING" id="1442371.A0A0D2JGC7"/>
<protein>
    <recommendedName>
        <fullName evidence="11">Branched-chain-amino-acid aminotransferase</fullName>
        <ecNumber evidence="11">2.6.1.42</ecNumber>
    </recommendedName>
</protein>
<dbReference type="InterPro" id="IPR043132">
    <property type="entry name" value="BCAT-like_C"/>
</dbReference>
<name>A0A0D2JGC7_9EURO</name>
<evidence type="ECO:0000313" key="13">
    <source>
        <dbReference type="EMBL" id="KIX92217.1"/>
    </source>
</evidence>
<dbReference type="Pfam" id="PF01063">
    <property type="entry name" value="Aminotran_4"/>
    <property type="match status" value="1"/>
</dbReference>
<evidence type="ECO:0000256" key="7">
    <source>
        <dbReference type="ARBA" id="ARBA00023304"/>
    </source>
</evidence>
<evidence type="ECO:0000256" key="2">
    <source>
        <dbReference type="ARBA" id="ARBA00009320"/>
    </source>
</evidence>
<organism evidence="13 14">
    <name type="scientific">Fonsecaea multimorphosa CBS 102226</name>
    <dbReference type="NCBI Taxonomy" id="1442371"/>
    <lineage>
        <taxon>Eukaryota</taxon>
        <taxon>Fungi</taxon>
        <taxon>Dikarya</taxon>
        <taxon>Ascomycota</taxon>
        <taxon>Pezizomycotina</taxon>
        <taxon>Eurotiomycetes</taxon>
        <taxon>Chaetothyriomycetidae</taxon>
        <taxon>Chaetothyriales</taxon>
        <taxon>Herpotrichiellaceae</taxon>
        <taxon>Fonsecaea</taxon>
    </lineage>
</organism>
<gene>
    <name evidence="13" type="ORF">Z520_12098</name>
</gene>
<dbReference type="RefSeq" id="XP_016626340.1">
    <property type="nucleotide sequence ID" value="XM_016782585.1"/>
</dbReference>
<evidence type="ECO:0000313" key="14">
    <source>
        <dbReference type="Proteomes" id="UP000053411"/>
    </source>
</evidence>
<dbReference type="OrthoDB" id="1732691at2759"/>
<keyword evidence="6 10" id="KW-0663">Pyridoxal phosphate</keyword>
<dbReference type="SUPFAM" id="SSF56752">
    <property type="entry name" value="D-aminoacid aminotransferase-like PLP-dependent enzymes"/>
    <property type="match status" value="1"/>
</dbReference>
<reference evidence="13 14" key="1">
    <citation type="submission" date="2015-01" db="EMBL/GenBank/DDBJ databases">
        <title>The Genome Sequence of Fonsecaea multimorphosa CBS 102226.</title>
        <authorList>
            <consortium name="The Broad Institute Genomics Platform"/>
            <person name="Cuomo C."/>
            <person name="de Hoog S."/>
            <person name="Gorbushina A."/>
            <person name="Stielow B."/>
            <person name="Teixiera M."/>
            <person name="Abouelleil A."/>
            <person name="Chapman S.B."/>
            <person name="Priest M."/>
            <person name="Young S.K."/>
            <person name="Wortman J."/>
            <person name="Nusbaum C."/>
            <person name="Birren B."/>
        </authorList>
    </citation>
    <scope>NUCLEOTIDE SEQUENCE [LARGE SCALE GENOMIC DNA]</scope>
    <source>
        <strain evidence="13 14">CBS 102226</strain>
    </source>
</reference>
<keyword evidence="4 11" id="KW-0028">Amino-acid biosynthesis</keyword>
<comment type="cofactor">
    <cofactor evidence="1 10">
        <name>pyridoxal 5'-phosphate</name>
        <dbReference type="ChEBI" id="CHEBI:597326"/>
    </cofactor>
</comment>
<dbReference type="Gene3D" id="3.30.470.10">
    <property type="match status" value="1"/>
</dbReference>
<dbReference type="GeneID" id="27717844"/>
<dbReference type="InterPro" id="IPR043131">
    <property type="entry name" value="BCAT-like_N"/>
</dbReference>
<dbReference type="FunFam" id="3.20.10.10:FF:000004">
    <property type="entry name" value="Branched-chain-amino-acid aminotransferase"/>
    <property type="match status" value="1"/>
</dbReference>
<dbReference type="InterPro" id="IPR036038">
    <property type="entry name" value="Aminotransferase-like"/>
</dbReference>
<comment type="catalytic activity">
    <reaction evidence="11">
        <text>L-leucine + 2-oxoglutarate = 4-methyl-2-oxopentanoate + L-glutamate</text>
        <dbReference type="Rhea" id="RHEA:18321"/>
        <dbReference type="ChEBI" id="CHEBI:16810"/>
        <dbReference type="ChEBI" id="CHEBI:17865"/>
        <dbReference type="ChEBI" id="CHEBI:29985"/>
        <dbReference type="ChEBI" id="CHEBI:57427"/>
        <dbReference type="EC" id="2.6.1.42"/>
    </reaction>
</comment>
<dbReference type="PROSITE" id="PS00770">
    <property type="entry name" value="AA_TRANSFER_CLASS_4"/>
    <property type="match status" value="1"/>
</dbReference>
<dbReference type="EMBL" id="KN848108">
    <property type="protein sequence ID" value="KIX92217.1"/>
    <property type="molecule type" value="Genomic_DNA"/>
</dbReference>
<comment type="catalytic activity">
    <reaction evidence="11">
        <text>L-isoleucine + 2-oxoglutarate = (S)-3-methyl-2-oxopentanoate + L-glutamate</text>
        <dbReference type="Rhea" id="RHEA:24801"/>
        <dbReference type="ChEBI" id="CHEBI:16810"/>
        <dbReference type="ChEBI" id="CHEBI:29985"/>
        <dbReference type="ChEBI" id="CHEBI:35146"/>
        <dbReference type="ChEBI" id="CHEBI:58045"/>
        <dbReference type="EC" id="2.6.1.42"/>
    </reaction>
</comment>
<accession>A0A0D2JGC7</accession>
<dbReference type="InterPro" id="IPR018300">
    <property type="entry name" value="Aminotrans_IV_CS"/>
</dbReference>
<dbReference type="GO" id="GO:0052654">
    <property type="term" value="F:L-leucine-2-oxoglutarate transaminase activity"/>
    <property type="evidence" value="ECO:0007669"/>
    <property type="project" value="RHEA"/>
</dbReference>
<dbReference type="GO" id="GO:0009098">
    <property type="term" value="P:L-leucine biosynthetic process"/>
    <property type="evidence" value="ECO:0007669"/>
    <property type="project" value="TreeGrafter"/>
</dbReference>
<sequence length="457" mass="49357">MAPAAISPVSPPSPTLDNTSKLTKAGTAEILEKTASNGLQVADLDASKLTITRNLNPKHVPAANSAEVWSQSCTTDHMLTARWTEKAGWEAPEIRPYGPLAIMPTASVLHYATECFEGMKAYRGVDGKVRLFRADRNAKRFLQSAARIALPSFPPEEFVKLLKKFVGVEAPKWIAEPGSFIYIRPTMIATAPALGVQRPKEALMYIIMVMFPSLDDPSCKPPSIPAPLNAGNAAGTQPESKHVAASNGMRLLASRHDMIRAWPGGFGNAKVGANYGPSLVAQGEARARGYDQILWLFGDECFVTEAGGSNFFVLWENKQSGRRELVTAPLGDGVILEGVTRASVLELVRSGAVGGGDVDVTERKFTMHELIDAQREGRLIEAFGAGTAFFIAPVQDIHFRGTDLVLPLGRETQDAAGAKGAAFAMAVKKALKDIMYGRLEHEWGVVVEEEKGPVYEQ</sequence>
<evidence type="ECO:0000256" key="3">
    <source>
        <dbReference type="ARBA" id="ARBA00022576"/>
    </source>
</evidence>
<keyword evidence="3 11" id="KW-0032">Aminotransferase</keyword>
<evidence type="ECO:0000256" key="12">
    <source>
        <dbReference type="SAM" id="MobiDB-lite"/>
    </source>
</evidence>
<evidence type="ECO:0000256" key="8">
    <source>
        <dbReference type="PIRSR" id="PIRSR006468-1"/>
    </source>
</evidence>
<feature type="modified residue" description="N6-(pyridoxal phosphate)lysine" evidence="8">
    <location>
        <position position="270"/>
    </location>
</feature>
<keyword evidence="14" id="KW-1185">Reference proteome</keyword>
<dbReference type="VEuPathDB" id="FungiDB:Z520_12098"/>
<dbReference type="PIRSF" id="PIRSF006468">
    <property type="entry name" value="BCAT1"/>
    <property type="match status" value="1"/>
</dbReference>
<evidence type="ECO:0000256" key="9">
    <source>
        <dbReference type="RuleBase" id="RU004106"/>
    </source>
</evidence>
<dbReference type="GO" id="GO:0005739">
    <property type="term" value="C:mitochondrion"/>
    <property type="evidence" value="ECO:0007669"/>
    <property type="project" value="TreeGrafter"/>
</dbReference>
<dbReference type="GO" id="GO:0052656">
    <property type="term" value="F:L-isoleucine-2-oxoglutarate transaminase activity"/>
    <property type="evidence" value="ECO:0007669"/>
    <property type="project" value="RHEA"/>
</dbReference>
<feature type="region of interest" description="Disordered" evidence="12">
    <location>
        <begin position="1"/>
        <end position="20"/>
    </location>
</feature>
<dbReference type="FunFam" id="3.30.470.10:FF:000012">
    <property type="entry name" value="Branched-chain-amino-acid aminotransferase"/>
    <property type="match status" value="1"/>
</dbReference>
<proteinExistence type="inferred from homology"/>
<evidence type="ECO:0000256" key="4">
    <source>
        <dbReference type="ARBA" id="ARBA00022605"/>
    </source>
</evidence>
<dbReference type="InterPro" id="IPR005786">
    <property type="entry name" value="B_amino_transII"/>
</dbReference>
<comment type="catalytic activity">
    <reaction evidence="11">
        <text>L-valine + 2-oxoglutarate = 3-methyl-2-oxobutanoate + L-glutamate</text>
        <dbReference type="Rhea" id="RHEA:24813"/>
        <dbReference type="ChEBI" id="CHEBI:11851"/>
        <dbReference type="ChEBI" id="CHEBI:16810"/>
        <dbReference type="ChEBI" id="CHEBI:29985"/>
        <dbReference type="ChEBI" id="CHEBI:57762"/>
        <dbReference type="EC" id="2.6.1.42"/>
    </reaction>
</comment>
<dbReference type="EC" id="2.6.1.42" evidence="11"/>
<dbReference type="Gene3D" id="3.20.10.10">
    <property type="entry name" value="D-amino Acid Aminotransferase, subunit A, domain 2"/>
    <property type="match status" value="1"/>
</dbReference>
<dbReference type="PANTHER" id="PTHR11825">
    <property type="entry name" value="SUBGROUP IIII AMINOTRANSFERASE"/>
    <property type="match status" value="1"/>
</dbReference>
<evidence type="ECO:0000256" key="11">
    <source>
        <dbReference type="RuleBase" id="RU004517"/>
    </source>
</evidence>
<evidence type="ECO:0000256" key="6">
    <source>
        <dbReference type="ARBA" id="ARBA00022898"/>
    </source>
</evidence>
<dbReference type="InterPro" id="IPR001544">
    <property type="entry name" value="Aminotrans_IV"/>
</dbReference>
<evidence type="ECO:0000256" key="1">
    <source>
        <dbReference type="ARBA" id="ARBA00001933"/>
    </source>
</evidence>
<dbReference type="AlphaFoldDB" id="A0A0D2JGC7"/>
<dbReference type="PANTHER" id="PTHR11825:SF69">
    <property type="entry name" value="BRANCHED-CHAIN-AMINO-ACID AMINOTRANSFERASE"/>
    <property type="match status" value="1"/>
</dbReference>
<keyword evidence="7 11" id="KW-0100">Branched-chain amino acid biosynthesis</keyword>
<keyword evidence="5 11" id="KW-0808">Transferase</keyword>
<dbReference type="GO" id="GO:0009099">
    <property type="term" value="P:L-valine biosynthetic process"/>
    <property type="evidence" value="ECO:0007669"/>
    <property type="project" value="TreeGrafter"/>
</dbReference>